<evidence type="ECO:0000256" key="8">
    <source>
        <dbReference type="SAM" id="Phobius"/>
    </source>
</evidence>
<feature type="domain" description="Major facilitator superfamily (MFS) profile" evidence="9">
    <location>
        <begin position="1"/>
        <end position="202"/>
    </location>
</feature>
<keyword evidence="5 8" id="KW-1133">Transmembrane helix</keyword>
<feature type="region of interest" description="Disordered" evidence="7">
    <location>
        <begin position="426"/>
        <end position="446"/>
    </location>
</feature>
<comment type="caution">
    <text evidence="10">The sequence shown here is derived from an EMBL/GenBank/DDBJ whole genome shotgun (WGS) entry which is preliminary data.</text>
</comment>
<dbReference type="PROSITE" id="PS50850">
    <property type="entry name" value="MFS"/>
    <property type="match status" value="1"/>
</dbReference>
<comment type="subcellular location">
    <subcellularLocation>
        <location evidence="1">Cell membrane</location>
        <topology evidence="1">Multi-pass membrane protein</topology>
    </subcellularLocation>
</comment>
<dbReference type="STRING" id="1921764.BSR28_06680"/>
<dbReference type="AlphaFoldDB" id="A0A1Q5PLC3"/>
<accession>A0A1Q5PLC3</accession>
<keyword evidence="2" id="KW-0813">Transport</keyword>
<evidence type="ECO:0000256" key="1">
    <source>
        <dbReference type="ARBA" id="ARBA00004651"/>
    </source>
</evidence>
<dbReference type="GO" id="GO:0005886">
    <property type="term" value="C:plasma membrane"/>
    <property type="evidence" value="ECO:0007669"/>
    <property type="project" value="UniProtKB-SubCell"/>
</dbReference>
<evidence type="ECO:0000313" key="11">
    <source>
        <dbReference type="Proteomes" id="UP000186785"/>
    </source>
</evidence>
<evidence type="ECO:0000256" key="6">
    <source>
        <dbReference type="ARBA" id="ARBA00023136"/>
    </source>
</evidence>
<reference evidence="10 11" key="1">
    <citation type="submission" date="2016-11" db="EMBL/GenBank/DDBJ databases">
        <title>Actinomyces gypaetusis sp. nov. isolated from the vulture Gypaetus barbatus in Qinghai Tibet Plateau China.</title>
        <authorList>
            <person name="Meng X."/>
        </authorList>
    </citation>
    <scope>NUCLEOTIDE SEQUENCE [LARGE SCALE GENOMIC DNA]</scope>
    <source>
        <strain evidence="10 11">VUL4_2</strain>
    </source>
</reference>
<name>A0A1Q5PLC3_9ACTO</name>
<dbReference type="InterPro" id="IPR010290">
    <property type="entry name" value="TM_effector"/>
</dbReference>
<proteinExistence type="predicted"/>
<dbReference type="InterPro" id="IPR020846">
    <property type="entry name" value="MFS_dom"/>
</dbReference>
<feature type="transmembrane region" description="Helical" evidence="8">
    <location>
        <begin position="161"/>
        <end position="192"/>
    </location>
</feature>
<dbReference type="RefSeq" id="WP_073709212.1">
    <property type="nucleotide sequence ID" value="NZ_MQSU01000003.1"/>
</dbReference>
<dbReference type="EMBL" id="MQSV01000003">
    <property type="protein sequence ID" value="OKL47852.1"/>
    <property type="molecule type" value="Genomic_DNA"/>
</dbReference>
<protein>
    <submittedName>
        <fullName evidence="10">MFS transporter</fullName>
    </submittedName>
</protein>
<dbReference type="InterPro" id="IPR036259">
    <property type="entry name" value="MFS_trans_sf"/>
</dbReference>
<dbReference type="GO" id="GO:0022857">
    <property type="term" value="F:transmembrane transporter activity"/>
    <property type="evidence" value="ECO:0007669"/>
    <property type="project" value="InterPro"/>
</dbReference>
<gene>
    <name evidence="10" type="ORF">BSR29_05000</name>
</gene>
<feature type="transmembrane region" description="Helical" evidence="8">
    <location>
        <begin position="375"/>
        <end position="396"/>
    </location>
</feature>
<feature type="transmembrane region" description="Helical" evidence="8">
    <location>
        <begin position="49"/>
        <end position="68"/>
    </location>
</feature>
<dbReference type="CDD" id="cd06173">
    <property type="entry name" value="MFS_MefA_like"/>
    <property type="match status" value="1"/>
</dbReference>
<dbReference type="Pfam" id="PF05977">
    <property type="entry name" value="MFS_3"/>
    <property type="match status" value="1"/>
</dbReference>
<evidence type="ECO:0000313" key="10">
    <source>
        <dbReference type="EMBL" id="OKL47852.1"/>
    </source>
</evidence>
<dbReference type="Gene3D" id="1.20.1250.20">
    <property type="entry name" value="MFS general substrate transporter like domains"/>
    <property type="match status" value="1"/>
</dbReference>
<feature type="transmembrane region" description="Helical" evidence="8">
    <location>
        <begin position="80"/>
        <end position="101"/>
    </location>
</feature>
<evidence type="ECO:0000256" key="7">
    <source>
        <dbReference type="SAM" id="MobiDB-lite"/>
    </source>
</evidence>
<dbReference type="SUPFAM" id="SSF103473">
    <property type="entry name" value="MFS general substrate transporter"/>
    <property type="match status" value="1"/>
</dbReference>
<organism evidence="10 11">
    <name type="scientific">Boudabousia liubingyangii</name>
    <dbReference type="NCBI Taxonomy" id="1921764"/>
    <lineage>
        <taxon>Bacteria</taxon>
        <taxon>Bacillati</taxon>
        <taxon>Actinomycetota</taxon>
        <taxon>Actinomycetes</taxon>
        <taxon>Actinomycetales</taxon>
        <taxon>Actinomycetaceae</taxon>
        <taxon>Boudabousia</taxon>
    </lineage>
</organism>
<evidence type="ECO:0000259" key="9">
    <source>
        <dbReference type="PROSITE" id="PS50850"/>
    </source>
</evidence>
<evidence type="ECO:0000256" key="2">
    <source>
        <dbReference type="ARBA" id="ARBA00022448"/>
    </source>
</evidence>
<keyword evidence="6 8" id="KW-0472">Membrane</keyword>
<evidence type="ECO:0000256" key="3">
    <source>
        <dbReference type="ARBA" id="ARBA00022475"/>
    </source>
</evidence>
<feature type="transmembrane region" description="Helical" evidence="8">
    <location>
        <begin position="285"/>
        <end position="305"/>
    </location>
</feature>
<keyword evidence="11" id="KW-1185">Reference proteome</keyword>
<evidence type="ECO:0000256" key="5">
    <source>
        <dbReference type="ARBA" id="ARBA00022989"/>
    </source>
</evidence>
<feature type="transmembrane region" description="Helical" evidence="8">
    <location>
        <begin position="12"/>
        <end position="29"/>
    </location>
</feature>
<feature type="transmembrane region" description="Helical" evidence="8">
    <location>
        <begin position="223"/>
        <end position="247"/>
    </location>
</feature>
<keyword evidence="3" id="KW-1003">Cell membrane</keyword>
<dbReference type="Proteomes" id="UP000186785">
    <property type="component" value="Unassembled WGS sequence"/>
</dbReference>
<dbReference type="PANTHER" id="PTHR23513">
    <property type="entry name" value="INTEGRAL MEMBRANE EFFLUX PROTEIN-RELATED"/>
    <property type="match status" value="1"/>
</dbReference>
<feature type="transmembrane region" description="Helical" evidence="8">
    <location>
        <begin position="345"/>
        <end position="369"/>
    </location>
</feature>
<sequence length="446" mass="48585">MSRTFDSLKYPNYRIWFVGTTFAATAVWMQRVAQDWVVYTEMTNQNAQAIGLVTALQFAPQLFLSPYAGVVVDRLNRRRLIQLTQSLMVIISIVMAVLLYFDVAKLWHFYLLAALGGMVQTFDNPARQIFVNELVPSPSVPNAVGLNSASFNLARMLGPTVAGAALAVTGSWVVFGINALLLLAPVIALGIMKSENFYPSSRVPSGRGQVREGLRYLKQRHDILVIMAVAGVVSCLGLNFQLTSAVMAKEVYHRDAGEFGLLGSFMAIGSLTGALLAARRANPRVRTVVGAAFGFGVIEALLALAPTYWTFAIISIPLGFFALTMITSANAAIQITTDPQMRGRVMSIYTMVFLGVTPVGSPFVGWVANTFGPRWSIMVGAIGSILISAIAALWIYRHWDIVVDMQFSRPFIRVSGSRERLADAMGNNEASSVIPETPDSEGEQLE</sequence>
<dbReference type="OrthoDB" id="9775268at2"/>
<dbReference type="PANTHER" id="PTHR23513:SF11">
    <property type="entry name" value="STAPHYLOFERRIN A TRANSPORTER"/>
    <property type="match status" value="1"/>
</dbReference>
<keyword evidence="4 8" id="KW-0812">Transmembrane</keyword>
<evidence type="ECO:0000256" key="4">
    <source>
        <dbReference type="ARBA" id="ARBA00022692"/>
    </source>
</evidence>
<feature type="transmembrane region" description="Helical" evidence="8">
    <location>
        <begin position="259"/>
        <end position="278"/>
    </location>
</feature>
<feature type="transmembrane region" description="Helical" evidence="8">
    <location>
        <begin position="311"/>
        <end position="333"/>
    </location>
</feature>